<evidence type="ECO:0000256" key="2">
    <source>
        <dbReference type="ARBA" id="ARBA00022801"/>
    </source>
</evidence>
<dbReference type="InterPro" id="IPR001328">
    <property type="entry name" value="Pept_tRNA_hydro"/>
</dbReference>
<dbReference type="EC" id="3.1.1.29" evidence="4"/>
<dbReference type="HAMAP" id="MF_00083">
    <property type="entry name" value="Pept_tRNA_hydro_bact"/>
    <property type="match status" value="1"/>
</dbReference>
<dbReference type="GO" id="GO:0005737">
    <property type="term" value="C:cytoplasm"/>
    <property type="evidence" value="ECO:0007669"/>
    <property type="project" value="UniProtKB-SubCell"/>
</dbReference>
<evidence type="ECO:0000256" key="4">
    <source>
        <dbReference type="HAMAP-Rule" id="MF_00083"/>
    </source>
</evidence>
<dbReference type="EMBL" id="NJBO01000010">
    <property type="protein sequence ID" value="TKJ42651.1"/>
    <property type="molecule type" value="Genomic_DNA"/>
</dbReference>
<feature type="binding site" evidence="4">
    <location>
        <position position="13"/>
    </location>
    <ligand>
        <name>tRNA</name>
        <dbReference type="ChEBI" id="CHEBI:17843"/>
    </ligand>
</feature>
<evidence type="ECO:0000313" key="5">
    <source>
        <dbReference type="EMBL" id="TKJ42651.1"/>
    </source>
</evidence>
<dbReference type="PANTHER" id="PTHR17224">
    <property type="entry name" value="PEPTIDYL-TRNA HYDROLASE"/>
    <property type="match status" value="1"/>
</dbReference>
<comment type="subcellular location">
    <subcellularLocation>
        <location evidence="4">Cytoplasm</location>
    </subcellularLocation>
</comment>
<keyword evidence="2 4" id="KW-0378">Hydrolase</keyword>
<keyword evidence="1 4" id="KW-0820">tRNA-binding</keyword>
<dbReference type="Proteomes" id="UP000317778">
    <property type="component" value="Unassembled WGS sequence"/>
</dbReference>
<comment type="similarity">
    <text evidence="4">Belongs to the PTH family.</text>
</comment>
<comment type="caution">
    <text evidence="5">The sequence shown here is derived from an EMBL/GenBank/DDBJ whole genome shotgun (WGS) entry which is preliminary data.</text>
</comment>
<organism evidence="5 6">
    <name type="scientific">candidate division TA06 bacterium B3_TA06</name>
    <dbReference type="NCBI Taxonomy" id="2012487"/>
    <lineage>
        <taxon>Bacteria</taxon>
        <taxon>Bacteria division TA06</taxon>
    </lineage>
</organism>
<dbReference type="CDD" id="cd00462">
    <property type="entry name" value="PTH"/>
    <property type="match status" value="1"/>
</dbReference>
<reference evidence="5 6" key="1">
    <citation type="submission" date="2017-06" db="EMBL/GenBank/DDBJ databases">
        <title>Novel microbial phyla capable of carbon fixation and sulfur reduction in deep-sea sediments.</title>
        <authorList>
            <person name="Huang J."/>
            <person name="Baker B."/>
            <person name="Wang Y."/>
        </authorList>
    </citation>
    <scope>NUCLEOTIDE SEQUENCE [LARGE SCALE GENOMIC DNA]</scope>
    <source>
        <strain evidence="5">B3_TA06</strain>
    </source>
</reference>
<evidence type="ECO:0000256" key="1">
    <source>
        <dbReference type="ARBA" id="ARBA00022555"/>
    </source>
</evidence>
<dbReference type="GO" id="GO:0000049">
    <property type="term" value="F:tRNA binding"/>
    <property type="evidence" value="ECO:0007669"/>
    <property type="project" value="UniProtKB-UniRule"/>
</dbReference>
<dbReference type="Pfam" id="PF01195">
    <property type="entry name" value="Pept_tRNA_hydro"/>
    <property type="match status" value="1"/>
</dbReference>
<evidence type="ECO:0000313" key="6">
    <source>
        <dbReference type="Proteomes" id="UP000317778"/>
    </source>
</evidence>
<keyword evidence="4" id="KW-0963">Cytoplasm</keyword>
<dbReference type="PANTHER" id="PTHR17224:SF1">
    <property type="entry name" value="PEPTIDYL-TRNA HYDROLASE"/>
    <property type="match status" value="1"/>
</dbReference>
<feature type="site" description="Stabilizes the basic form of H active site to accept a proton" evidence="4">
    <location>
        <position position="86"/>
    </location>
</feature>
<comment type="function">
    <text evidence="4">Catalyzes the release of premature peptidyl moieties from peptidyl-tRNA molecules trapped in stalled 50S ribosomal subunits, and thus maintains levels of free tRNAs and 50S ribosomes.</text>
</comment>
<feature type="site" description="Discriminates between blocked and unblocked aminoacyl-tRNA" evidence="4">
    <location>
        <position position="8"/>
    </location>
</feature>
<keyword evidence="3 4" id="KW-0694">RNA-binding</keyword>
<dbReference type="GO" id="GO:0004045">
    <property type="term" value="F:peptidyl-tRNA hydrolase activity"/>
    <property type="evidence" value="ECO:0007669"/>
    <property type="project" value="UniProtKB-UniRule"/>
</dbReference>
<accession>A0A532V632</accession>
<dbReference type="NCBIfam" id="TIGR00447">
    <property type="entry name" value="pth"/>
    <property type="match status" value="1"/>
</dbReference>
<gene>
    <name evidence="4" type="primary">pth</name>
    <name evidence="5" type="ORF">CEE36_07055</name>
</gene>
<sequence length="182" mass="20217">MIVFGLGNPGDEYLFARHNLGFMVADALALELGWRFRPHGQTLIAEGKYRLQELWLVKPLSYMNRSGQVVKDVLEKCSDDFLVVVDDVDLEWGQLRLRKRGGTSGHNGLDSIRDHLGGEDFPRLRIGIGPRPEGADLSEYVLSPFSKTELAELPGMIERARDAVLLATSEGIDIAMNKVNPA</sequence>
<feature type="active site" description="Proton acceptor" evidence="4">
    <location>
        <position position="18"/>
    </location>
</feature>
<protein>
    <recommendedName>
        <fullName evidence="4">Peptidyl-tRNA hydrolase</fullName>
        <shortName evidence="4">Pth</shortName>
        <ecNumber evidence="4">3.1.1.29</ecNumber>
    </recommendedName>
</protein>
<feature type="binding site" evidence="4">
    <location>
        <position position="64"/>
    </location>
    <ligand>
        <name>tRNA</name>
        <dbReference type="ChEBI" id="CHEBI:17843"/>
    </ligand>
</feature>
<comment type="catalytic activity">
    <reaction evidence="4">
        <text>an N-acyl-L-alpha-aminoacyl-tRNA + H2O = an N-acyl-L-amino acid + a tRNA + H(+)</text>
        <dbReference type="Rhea" id="RHEA:54448"/>
        <dbReference type="Rhea" id="RHEA-COMP:10123"/>
        <dbReference type="Rhea" id="RHEA-COMP:13883"/>
        <dbReference type="ChEBI" id="CHEBI:15377"/>
        <dbReference type="ChEBI" id="CHEBI:15378"/>
        <dbReference type="ChEBI" id="CHEBI:59874"/>
        <dbReference type="ChEBI" id="CHEBI:78442"/>
        <dbReference type="ChEBI" id="CHEBI:138191"/>
        <dbReference type="EC" id="3.1.1.29"/>
    </reaction>
</comment>
<evidence type="ECO:0000256" key="3">
    <source>
        <dbReference type="ARBA" id="ARBA00022884"/>
    </source>
</evidence>
<dbReference type="InterPro" id="IPR036416">
    <property type="entry name" value="Pept_tRNA_hydro_sf"/>
</dbReference>
<comment type="function">
    <text evidence="4">Hydrolyzes ribosome-free peptidyl-tRNAs (with 1 or more amino acids incorporated), which drop off the ribosome during protein synthesis, or as a result of ribosome stalling.</text>
</comment>
<feature type="binding site" evidence="4">
    <location>
        <position position="107"/>
    </location>
    <ligand>
        <name>tRNA</name>
        <dbReference type="ChEBI" id="CHEBI:17843"/>
    </ligand>
</feature>
<dbReference type="AlphaFoldDB" id="A0A532V632"/>
<feature type="binding site" evidence="4">
    <location>
        <position position="62"/>
    </location>
    <ligand>
        <name>tRNA</name>
        <dbReference type="ChEBI" id="CHEBI:17843"/>
    </ligand>
</feature>
<dbReference type="SUPFAM" id="SSF53178">
    <property type="entry name" value="Peptidyl-tRNA hydrolase-like"/>
    <property type="match status" value="1"/>
</dbReference>
<comment type="subunit">
    <text evidence="4">Monomer.</text>
</comment>
<dbReference type="GO" id="GO:0072344">
    <property type="term" value="P:rescue of stalled ribosome"/>
    <property type="evidence" value="ECO:0007669"/>
    <property type="project" value="UniProtKB-UniRule"/>
</dbReference>
<dbReference type="Gene3D" id="3.40.50.1470">
    <property type="entry name" value="Peptidyl-tRNA hydrolase"/>
    <property type="match status" value="1"/>
</dbReference>
<name>A0A532V632_UNCT6</name>
<dbReference type="GO" id="GO:0006515">
    <property type="term" value="P:protein quality control for misfolded or incompletely synthesized proteins"/>
    <property type="evidence" value="ECO:0007669"/>
    <property type="project" value="UniProtKB-UniRule"/>
</dbReference>
<proteinExistence type="inferred from homology"/>